<evidence type="ECO:0000313" key="2">
    <source>
        <dbReference type="EMBL" id="EGY19592.1"/>
    </source>
</evidence>
<evidence type="ECO:0000313" key="3">
    <source>
        <dbReference type="Proteomes" id="UP000001611"/>
    </source>
</evidence>
<proteinExistence type="predicted"/>
<sequence length="185" mass="20864">MHDQGSAPQRAEYCGHQEDEREGGRADPSNQPTTSSPERGQGVTAQRNLVINRCREALGRQQTTFIDLPRPPPAPRKSLTRRTTHLLIADHLGHGRSLPCSTALTADVDAEEITWLLVRREWSSHDVFTHSADESRVVELSRSPTRLILELITSKWLRVEWKCETPLTALTTNDCPNRTLGRRTL</sequence>
<dbReference type="InParanoid" id="G2XIE4"/>
<dbReference type="HOGENOM" id="CLU_1462420_0_0_1"/>
<gene>
    <name evidence="2" type="ORF">VDAG_09926</name>
</gene>
<feature type="region of interest" description="Disordered" evidence="1">
    <location>
        <begin position="1"/>
        <end position="46"/>
    </location>
</feature>
<dbReference type="GeneID" id="20711389"/>
<dbReference type="EMBL" id="DS572723">
    <property type="protein sequence ID" value="EGY19592.1"/>
    <property type="molecule type" value="Genomic_DNA"/>
</dbReference>
<keyword evidence="3" id="KW-1185">Reference proteome</keyword>
<evidence type="ECO:0000256" key="1">
    <source>
        <dbReference type="SAM" id="MobiDB-lite"/>
    </source>
</evidence>
<dbReference type="KEGG" id="vda:VDAG_09926"/>
<dbReference type="RefSeq" id="XP_009649566.1">
    <property type="nucleotide sequence ID" value="XM_009651271.1"/>
</dbReference>
<organism evidence="2 3">
    <name type="scientific">Verticillium dahliae (strain VdLs.17 / ATCC MYA-4575 / FGSC 10137)</name>
    <name type="common">Verticillium wilt</name>
    <dbReference type="NCBI Taxonomy" id="498257"/>
    <lineage>
        <taxon>Eukaryota</taxon>
        <taxon>Fungi</taxon>
        <taxon>Dikarya</taxon>
        <taxon>Ascomycota</taxon>
        <taxon>Pezizomycotina</taxon>
        <taxon>Sordariomycetes</taxon>
        <taxon>Hypocreomycetidae</taxon>
        <taxon>Glomerellales</taxon>
        <taxon>Plectosphaerellaceae</taxon>
        <taxon>Verticillium</taxon>
    </lineage>
</organism>
<dbReference type="Proteomes" id="UP000001611">
    <property type="component" value="Chromosome 1"/>
</dbReference>
<accession>G2XIE4</accession>
<feature type="compositionally biased region" description="Polar residues" evidence="1">
    <location>
        <begin position="28"/>
        <end position="46"/>
    </location>
</feature>
<name>G2XIE4_VERDV</name>
<reference evidence="2 3" key="1">
    <citation type="submission" date="2008-03" db="EMBL/GenBank/DDBJ databases">
        <title>The Genome Sequence of Verticillium dahliae VdLs.17.</title>
        <authorList>
            <consortium name="The Broad Institute Genome Sequencing Platform"/>
            <person name="Ma L.-J.J."/>
            <person name="Klosterman S.J."/>
            <person name="Subbarao K."/>
            <person name="Dobinson K."/>
            <person name="Veronese P."/>
            <person name="Kang S."/>
            <person name="Gold S.E."/>
            <person name="Young S."/>
            <person name="Jaffe D."/>
            <person name="Gnerre S."/>
            <person name="Berlin A."/>
            <person name="Heiman D."/>
            <person name="Hepburn T."/>
            <person name="Sykes S."/>
            <person name="Alvarado L."/>
            <person name="Kodira C.D."/>
            <person name="Lander E."/>
            <person name="Galagan J."/>
            <person name="Nusbaum C."/>
            <person name="Birren B."/>
        </authorList>
    </citation>
    <scope>NUCLEOTIDE SEQUENCE [LARGE SCALE GENOMIC DNA]</scope>
    <source>
        <strain evidence="3">VdLs.17 / ATCC MYA-4575 / FGSC 10137</strain>
    </source>
</reference>
<dbReference type="AlphaFoldDB" id="G2XIE4"/>
<feature type="compositionally biased region" description="Basic and acidic residues" evidence="1">
    <location>
        <begin position="13"/>
        <end position="25"/>
    </location>
</feature>
<protein>
    <submittedName>
        <fullName evidence="2">Uncharacterized protein</fullName>
    </submittedName>
</protein>